<accession>A0ABV8EYP0</accession>
<keyword evidence="6" id="KW-1185">Reference proteome</keyword>
<organism evidence="5 6">
    <name type="scientific">Streptosporangium jomthongense</name>
    <dbReference type="NCBI Taxonomy" id="1193683"/>
    <lineage>
        <taxon>Bacteria</taxon>
        <taxon>Bacillati</taxon>
        <taxon>Actinomycetota</taxon>
        <taxon>Actinomycetes</taxon>
        <taxon>Streptosporangiales</taxon>
        <taxon>Streptosporangiaceae</taxon>
        <taxon>Streptosporangium</taxon>
    </lineage>
</organism>
<name>A0ABV8EYP0_9ACTN</name>
<dbReference type="InterPro" id="IPR039448">
    <property type="entry name" value="Beta_helix"/>
</dbReference>
<dbReference type="SUPFAM" id="SSF49785">
    <property type="entry name" value="Galactose-binding domain-like"/>
    <property type="match status" value="1"/>
</dbReference>
<evidence type="ECO:0000256" key="1">
    <source>
        <dbReference type="SAM" id="MobiDB-lite"/>
    </source>
</evidence>
<dbReference type="SUPFAM" id="SSF51126">
    <property type="entry name" value="Pectin lyase-like"/>
    <property type="match status" value="1"/>
</dbReference>
<proteinExistence type="predicted"/>
<dbReference type="InterPro" id="IPR012334">
    <property type="entry name" value="Pectin_lyas_fold"/>
</dbReference>
<evidence type="ECO:0000259" key="3">
    <source>
        <dbReference type="Pfam" id="PF11721"/>
    </source>
</evidence>
<feature type="compositionally biased region" description="Low complexity" evidence="1">
    <location>
        <begin position="181"/>
        <end position="203"/>
    </location>
</feature>
<evidence type="ECO:0000259" key="4">
    <source>
        <dbReference type="Pfam" id="PF13229"/>
    </source>
</evidence>
<dbReference type="EMBL" id="JBHSBC010000014">
    <property type="protein sequence ID" value="MFC3981492.1"/>
    <property type="molecule type" value="Genomic_DNA"/>
</dbReference>
<feature type="region of interest" description="Disordered" evidence="1">
    <location>
        <begin position="181"/>
        <end position="211"/>
    </location>
</feature>
<gene>
    <name evidence="5" type="ORF">ACFOYY_15235</name>
</gene>
<keyword evidence="2" id="KW-0732">Signal</keyword>
<evidence type="ECO:0000313" key="5">
    <source>
        <dbReference type="EMBL" id="MFC3981492.1"/>
    </source>
</evidence>
<dbReference type="InterPro" id="IPR008979">
    <property type="entry name" value="Galactose-bd-like_sf"/>
</dbReference>
<reference evidence="6" key="1">
    <citation type="journal article" date="2019" name="Int. J. Syst. Evol. Microbiol.">
        <title>The Global Catalogue of Microorganisms (GCM) 10K type strain sequencing project: providing services to taxonomists for standard genome sequencing and annotation.</title>
        <authorList>
            <consortium name="The Broad Institute Genomics Platform"/>
            <consortium name="The Broad Institute Genome Sequencing Center for Infectious Disease"/>
            <person name="Wu L."/>
            <person name="Ma J."/>
        </authorList>
    </citation>
    <scope>NUCLEOTIDE SEQUENCE [LARGE SCALE GENOMIC DNA]</scope>
    <source>
        <strain evidence="6">TBRC 7912</strain>
    </source>
</reference>
<dbReference type="InterPro" id="IPR021720">
    <property type="entry name" value="Malectin_dom"/>
</dbReference>
<dbReference type="InterPro" id="IPR011050">
    <property type="entry name" value="Pectin_lyase_fold/virulence"/>
</dbReference>
<evidence type="ECO:0000256" key="2">
    <source>
        <dbReference type="SAM" id="SignalP"/>
    </source>
</evidence>
<feature type="signal peptide" evidence="2">
    <location>
        <begin position="1"/>
        <end position="25"/>
    </location>
</feature>
<dbReference type="InterPro" id="IPR006626">
    <property type="entry name" value="PbH1"/>
</dbReference>
<dbReference type="SMART" id="SM00710">
    <property type="entry name" value="PbH1"/>
    <property type="match status" value="5"/>
</dbReference>
<dbReference type="Gene3D" id="2.160.20.10">
    <property type="entry name" value="Single-stranded right-handed beta-helix, Pectin lyase-like"/>
    <property type="match status" value="1"/>
</dbReference>
<dbReference type="RefSeq" id="WP_386190111.1">
    <property type="nucleotide sequence ID" value="NZ_JBHSBC010000014.1"/>
</dbReference>
<evidence type="ECO:0000313" key="6">
    <source>
        <dbReference type="Proteomes" id="UP001595698"/>
    </source>
</evidence>
<dbReference type="Gene3D" id="2.60.120.430">
    <property type="entry name" value="Galactose-binding lectin"/>
    <property type="match status" value="1"/>
</dbReference>
<dbReference type="Proteomes" id="UP001595698">
    <property type="component" value="Unassembled WGS sequence"/>
</dbReference>
<protein>
    <submittedName>
        <fullName evidence="5">Malectin domain-containing carbohydrate-binding protein</fullName>
    </submittedName>
</protein>
<sequence length="499" mass="50964">MRHRLIGALAVVGTLLIPLGAAVQADATVALPIRIDANGPGLTDSSGNLWEADRGYDIRYGGGRIPSPIEGTVDDALYQTYNAFGGGAGYALDLPNGTYRVTLKMVEDWATAAGQRRFDVRAEGVTVLGAFDVYANCGRLTACDRSFTVAVTDGRLNLQFSANGGANHATVSAVEITAATATPSPTTSPSPTVSPTASPTGSPTPSPGGGRVVAVSTASGLKTALSTALPGDTIRLADGRYTGNFKATVAARPDARITITGSSGAVLTAGGGYGLHLNGASYWTVTGVTITGGQKGIMIDAAKGVVIDGVTVHDLDMEGVHFRNSSTDGVIRNSTIYDTGNDGRGMGEGVYVGTANTLSDNSDRIEIAGNTIGPDVGGENVDIKEGTTGARIVGNTFDGGGLTGANYDDSWVDVKGNDVLVQGNVGRNTTNNGYETHTQRPGWGCGTVFRDNVSDLTGATGDRRLAINVTNHAPGCETTVHASNTVTGGNGLTNVPVTP</sequence>
<dbReference type="Pfam" id="PF11721">
    <property type="entry name" value="Malectin"/>
    <property type="match status" value="1"/>
</dbReference>
<feature type="chain" id="PRO_5046870789" evidence="2">
    <location>
        <begin position="26"/>
        <end position="499"/>
    </location>
</feature>
<feature type="domain" description="Right handed beta helix" evidence="4">
    <location>
        <begin position="274"/>
        <end position="432"/>
    </location>
</feature>
<dbReference type="Pfam" id="PF13229">
    <property type="entry name" value="Beta_helix"/>
    <property type="match status" value="1"/>
</dbReference>
<comment type="caution">
    <text evidence="5">The sequence shown here is derived from an EMBL/GenBank/DDBJ whole genome shotgun (WGS) entry which is preliminary data.</text>
</comment>
<feature type="domain" description="Malectin" evidence="3">
    <location>
        <begin position="33"/>
        <end position="164"/>
    </location>
</feature>